<feature type="transmembrane region" description="Helical" evidence="1">
    <location>
        <begin position="139"/>
        <end position="157"/>
    </location>
</feature>
<dbReference type="OrthoDB" id="5451742at2"/>
<evidence type="ECO:0000313" key="3">
    <source>
        <dbReference type="Proteomes" id="UP000254209"/>
    </source>
</evidence>
<proteinExistence type="predicted"/>
<keyword evidence="1" id="KW-0472">Membrane</keyword>
<feature type="transmembrane region" description="Helical" evidence="1">
    <location>
        <begin position="206"/>
        <end position="230"/>
    </location>
</feature>
<feature type="transmembrane region" description="Helical" evidence="1">
    <location>
        <begin position="237"/>
        <end position="257"/>
    </location>
</feature>
<feature type="transmembrane region" description="Helical" evidence="1">
    <location>
        <begin position="169"/>
        <end position="191"/>
    </location>
</feature>
<dbReference type="InterPro" id="IPR005642">
    <property type="entry name" value="LysO"/>
</dbReference>
<keyword evidence="1" id="KW-1133">Transmembrane helix</keyword>
<dbReference type="EMBL" id="UFSO01000003">
    <property type="protein sequence ID" value="SSY80252.1"/>
    <property type="molecule type" value="Genomic_DNA"/>
</dbReference>
<sequence>MWSHFQNILLILMPLFIGFACKLPKPYVQMTDRLLSVLVYVILLLIGVELAQVDNLGQELGKMAMYAALLFILLMMCNLLILFWFDKLFFKQHPFQPSQTTRQKIRFADSAKQMGVLIFGMILGVGLPENWLPPHQSGQYALMTLILIVGIQMRGNGIALRQILLNKHGLYLSAWFMASCGLAGLLFAAILPEVGWAKGLALSSGYGWYSLSGIVMTQAYGATWGGVALLNDLWREFAALMFIPLLMQRFPSSAIGLGGATSLDFTLPIIQKSGGLAAVPVAVSFGFIVNLVAPFLMVLFSTIG</sequence>
<dbReference type="STRING" id="1120980.GCA_000745955_00062"/>
<accession>A0A376BTE3</accession>
<name>A0A376BTE3_9NEIS</name>
<feature type="transmembrane region" description="Helical" evidence="1">
    <location>
        <begin position="35"/>
        <end position="53"/>
    </location>
</feature>
<feature type="transmembrane region" description="Helical" evidence="1">
    <location>
        <begin position="106"/>
        <end position="127"/>
    </location>
</feature>
<dbReference type="RefSeq" id="WP_034296287.1">
    <property type="nucleotide sequence ID" value="NZ_CP091519.2"/>
</dbReference>
<feature type="transmembrane region" description="Helical" evidence="1">
    <location>
        <begin position="65"/>
        <end position="85"/>
    </location>
</feature>
<dbReference type="AlphaFoldDB" id="A0A376BTE3"/>
<dbReference type="Proteomes" id="UP000254209">
    <property type="component" value="Unassembled WGS sequence"/>
</dbReference>
<evidence type="ECO:0000313" key="2">
    <source>
        <dbReference type="EMBL" id="SSY80252.1"/>
    </source>
</evidence>
<dbReference type="GO" id="GO:0015661">
    <property type="term" value="F:L-lysine efflux transmembrane transporter activity"/>
    <property type="evidence" value="ECO:0007669"/>
    <property type="project" value="InterPro"/>
</dbReference>
<dbReference type="Pfam" id="PF03956">
    <property type="entry name" value="Lys_export"/>
    <property type="match status" value="1"/>
</dbReference>
<gene>
    <name evidence="2" type="ORF">NCTC10283_01806</name>
</gene>
<reference evidence="2 3" key="1">
    <citation type="submission" date="2018-06" db="EMBL/GenBank/DDBJ databases">
        <authorList>
            <consortium name="Pathogen Informatics"/>
            <person name="Doyle S."/>
        </authorList>
    </citation>
    <scope>NUCLEOTIDE SEQUENCE [LARGE SCALE GENOMIC DNA]</scope>
    <source>
        <strain evidence="2 3">NCTC10283</strain>
    </source>
</reference>
<keyword evidence="3" id="KW-1185">Reference proteome</keyword>
<evidence type="ECO:0000256" key="1">
    <source>
        <dbReference type="SAM" id="Phobius"/>
    </source>
</evidence>
<dbReference type="PANTHER" id="PTHR35804:SF1">
    <property type="entry name" value="LYSINE EXPORTER LYSO"/>
    <property type="match status" value="1"/>
</dbReference>
<feature type="transmembrane region" description="Helical" evidence="1">
    <location>
        <begin position="6"/>
        <end position="23"/>
    </location>
</feature>
<organism evidence="2 3">
    <name type="scientific">Alysiella crassa</name>
    <dbReference type="NCBI Taxonomy" id="153491"/>
    <lineage>
        <taxon>Bacteria</taxon>
        <taxon>Pseudomonadati</taxon>
        <taxon>Pseudomonadota</taxon>
        <taxon>Betaproteobacteria</taxon>
        <taxon>Neisseriales</taxon>
        <taxon>Neisseriaceae</taxon>
        <taxon>Alysiella</taxon>
    </lineage>
</organism>
<dbReference type="GO" id="GO:0005886">
    <property type="term" value="C:plasma membrane"/>
    <property type="evidence" value="ECO:0007669"/>
    <property type="project" value="TreeGrafter"/>
</dbReference>
<dbReference type="PANTHER" id="PTHR35804">
    <property type="entry name" value="LYSINE EXPORTER LYSO"/>
    <property type="match status" value="1"/>
</dbReference>
<protein>
    <submittedName>
        <fullName evidence="2">Membrane protein of uncharacterized function (DUF340)</fullName>
    </submittedName>
</protein>
<feature type="transmembrane region" description="Helical" evidence="1">
    <location>
        <begin position="277"/>
        <end position="300"/>
    </location>
</feature>
<keyword evidence="1" id="KW-0812">Transmembrane</keyword>